<feature type="transmembrane region" description="Helical" evidence="1">
    <location>
        <begin position="183"/>
        <end position="203"/>
    </location>
</feature>
<reference evidence="2" key="1">
    <citation type="journal article" date="2021" name="Open Biol.">
        <title>Shared evolutionary footprints suggest mitochondrial oxidative damage underlies multiple complex I losses in fungi.</title>
        <authorList>
            <person name="Schikora-Tamarit M.A."/>
            <person name="Marcet-Houben M."/>
            <person name="Nosek J."/>
            <person name="Gabaldon T."/>
        </authorList>
    </citation>
    <scope>NUCLEOTIDE SEQUENCE</scope>
    <source>
        <strain evidence="2">NCAIM Y.01608</strain>
    </source>
</reference>
<sequence length="206" mass="22638">MAPSEMSTSRFSTNLGGEFSRLEHSSNTSSWVKTCVDPNISMMRATTATLLDDRRASRKCDRNSATELALRPMSTSLASLRRSSSSKMFQSVYLHPTTLPANEWNVMTGIWTAMGPRTARSRVRRSLTERLVRLSTSRLSGLIPLCDCVLSRCAILLAIVLVLPDPGPALIPSKVSGLKSLVIAVYCCSVHFISNSIWTINVYKPA</sequence>
<dbReference type="EMBL" id="JAEUBD010001178">
    <property type="protein sequence ID" value="KAH3664693.1"/>
    <property type="molecule type" value="Genomic_DNA"/>
</dbReference>
<dbReference type="AlphaFoldDB" id="A0A9P8P361"/>
<dbReference type="Proteomes" id="UP000788993">
    <property type="component" value="Unassembled WGS sequence"/>
</dbReference>
<feature type="transmembrane region" description="Helical" evidence="1">
    <location>
        <begin position="139"/>
        <end position="163"/>
    </location>
</feature>
<comment type="caution">
    <text evidence="2">The sequence shown here is derived from an EMBL/GenBank/DDBJ whole genome shotgun (WGS) entry which is preliminary data.</text>
</comment>
<evidence type="ECO:0000256" key="1">
    <source>
        <dbReference type="SAM" id="Phobius"/>
    </source>
</evidence>
<keyword evidence="1" id="KW-0812">Transmembrane</keyword>
<keyword evidence="3" id="KW-1185">Reference proteome</keyword>
<keyword evidence="1" id="KW-0472">Membrane</keyword>
<name>A0A9P8P361_9ASCO</name>
<gene>
    <name evidence="2" type="ORF">OGATHE_003508</name>
</gene>
<keyword evidence="1" id="KW-1133">Transmembrane helix</keyword>
<evidence type="ECO:0000313" key="3">
    <source>
        <dbReference type="Proteomes" id="UP000788993"/>
    </source>
</evidence>
<proteinExistence type="predicted"/>
<evidence type="ECO:0000313" key="2">
    <source>
        <dbReference type="EMBL" id="KAH3664693.1"/>
    </source>
</evidence>
<organism evidence="2 3">
    <name type="scientific">Ogataea polymorpha</name>
    <dbReference type="NCBI Taxonomy" id="460523"/>
    <lineage>
        <taxon>Eukaryota</taxon>
        <taxon>Fungi</taxon>
        <taxon>Dikarya</taxon>
        <taxon>Ascomycota</taxon>
        <taxon>Saccharomycotina</taxon>
        <taxon>Pichiomycetes</taxon>
        <taxon>Pichiales</taxon>
        <taxon>Pichiaceae</taxon>
        <taxon>Ogataea</taxon>
    </lineage>
</organism>
<accession>A0A9P8P361</accession>
<reference evidence="2" key="2">
    <citation type="submission" date="2021-01" db="EMBL/GenBank/DDBJ databases">
        <authorList>
            <person name="Schikora-Tamarit M.A."/>
        </authorList>
    </citation>
    <scope>NUCLEOTIDE SEQUENCE</scope>
    <source>
        <strain evidence="2">NCAIM Y.01608</strain>
    </source>
</reference>
<protein>
    <submittedName>
        <fullName evidence="2">Uncharacterized protein</fullName>
    </submittedName>
</protein>